<dbReference type="RefSeq" id="WP_307242115.1">
    <property type="nucleotide sequence ID" value="NZ_JAUSQZ010000001.1"/>
</dbReference>
<keyword evidence="8" id="KW-1185">Reference proteome</keyword>
<organism evidence="7 8">
    <name type="scientific">Kineosporia succinea</name>
    <dbReference type="NCBI Taxonomy" id="84632"/>
    <lineage>
        <taxon>Bacteria</taxon>
        <taxon>Bacillati</taxon>
        <taxon>Actinomycetota</taxon>
        <taxon>Actinomycetes</taxon>
        <taxon>Kineosporiales</taxon>
        <taxon>Kineosporiaceae</taxon>
        <taxon>Kineosporia</taxon>
    </lineage>
</organism>
<evidence type="ECO:0000313" key="8">
    <source>
        <dbReference type="Proteomes" id="UP001235712"/>
    </source>
</evidence>
<evidence type="ECO:0000259" key="6">
    <source>
        <dbReference type="PROSITE" id="PS51462"/>
    </source>
</evidence>
<accession>A0ABT9P2E5</accession>
<reference evidence="7 8" key="1">
    <citation type="submission" date="2023-07" db="EMBL/GenBank/DDBJ databases">
        <title>Sequencing the genomes of 1000 actinobacteria strains.</title>
        <authorList>
            <person name="Klenk H.-P."/>
        </authorList>
    </citation>
    <scope>NUCLEOTIDE SEQUENCE [LARGE SCALE GENOMIC DNA]</scope>
    <source>
        <strain evidence="7 8">DSM 44388</strain>
    </source>
</reference>
<protein>
    <submittedName>
        <fullName evidence="7">8-oxo-dGTP pyrophosphatase MutT (NUDIX family)</fullName>
    </submittedName>
</protein>
<comment type="similarity">
    <text evidence="2 5">Belongs to the Nudix hydrolase family.</text>
</comment>
<dbReference type="InterPro" id="IPR000086">
    <property type="entry name" value="NUDIX_hydrolase_dom"/>
</dbReference>
<dbReference type="PRINTS" id="PR00502">
    <property type="entry name" value="NUDIXFAMILY"/>
</dbReference>
<feature type="domain" description="Nudix hydrolase" evidence="6">
    <location>
        <begin position="7"/>
        <end position="151"/>
    </location>
</feature>
<dbReference type="SUPFAM" id="SSF55811">
    <property type="entry name" value="Nudix"/>
    <property type="match status" value="1"/>
</dbReference>
<dbReference type="PROSITE" id="PS51462">
    <property type="entry name" value="NUDIX"/>
    <property type="match status" value="1"/>
</dbReference>
<sequence length="151" mass="16790">MITKDVQVRRAARVILTDPDGRVLLFEGNDPGAPEKGRWWVTPGGGADAGETLAQTAARELFEETGFVVTGDLGAVVLERRIEFVFMNRPYEQHEVFFRAVLGESVTGTDLDRSGWTEIEKDTMTDARWWTADELRATTETVYPAGLADLL</sequence>
<evidence type="ECO:0000256" key="1">
    <source>
        <dbReference type="ARBA" id="ARBA00001946"/>
    </source>
</evidence>
<evidence type="ECO:0000256" key="3">
    <source>
        <dbReference type="ARBA" id="ARBA00022801"/>
    </source>
</evidence>
<dbReference type="InterPro" id="IPR015797">
    <property type="entry name" value="NUDIX_hydrolase-like_dom_sf"/>
</dbReference>
<dbReference type="InterPro" id="IPR020476">
    <property type="entry name" value="Nudix_hydrolase"/>
</dbReference>
<comment type="caution">
    <text evidence="7">The sequence shown here is derived from an EMBL/GenBank/DDBJ whole genome shotgun (WGS) entry which is preliminary data.</text>
</comment>
<keyword evidence="3 5" id="KW-0378">Hydrolase</keyword>
<dbReference type="EMBL" id="JAUSQZ010000001">
    <property type="protein sequence ID" value="MDP9826851.1"/>
    <property type="molecule type" value="Genomic_DNA"/>
</dbReference>
<dbReference type="PANTHER" id="PTHR43046">
    <property type="entry name" value="GDP-MANNOSE MANNOSYL HYDROLASE"/>
    <property type="match status" value="1"/>
</dbReference>
<proteinExistence type="inferred from homology"/>
<dbReference type="InterPro" id="IPR020084">
    <property type="entry name" value="NUDIX_hydrolase_CS"/>
</dbReference>
<comment type="cofactor">
    <cofactor evidence="1">
        <name>Mg(2+)</name>
        <dbReference type="ChEBI" id="CHEBI:18420"/>
    </cofactor>
</comment>
<name>A0ABT9P2E5_9ACTN</name>
<dbReference type="PROSITE" id="PS00893">
    <property type="entry name" value="NUDIX_BOX"/>
    <property type="match status" value="1"/>
</dbReference>
<dbReference type="PANTHER" id="PTHR43046:SF12">
    <property type="entry name" value="GDP-MANNOSE MANNOSYL HYDROLASE"/>
    <property type="match status" value="1"/>
</dbReference>
<gene>
    <name evidence="7" type="ORF">J2S57_002600</name>
</gene>
<evidence type="ECO:0000256" key="5">
    <source>
        <dbReference type="RuleBase" id="RU003476"/>
    </source>
</evidence>
<evidence type="ECO:0000313" key="7">
    <source>
        <dbReference type="EMBL" id="MDP9826851.1"/>
    </source>
</evidence>
<dbReference type="CDD" id="cd04685">
    <property type="entry name" value="NUDIX_Hydrolase"/>
    <property type="match status" value="1"/>
</dbReference>
<evidence type="ECO:0000256" key="2">
    <source>
        <dbReference type="ARBA" id="ARBA00005582"/>
    </source>
</evidence>
<keyword evidence="4" id="KW-0460">Magnesium</keyword>
<dbReference type="Proteomes" id="UP001235712">
    <property type="component" value="Unassembled WGS sequence"/>
</dbReference>
<dbReference type="Gene3D" id="3.90.79.10">
    <property type="entry name" value="Nucleoside Triphosphate Pyrophosphohydrolase"/>
    <property type="match status" value="1"/>
</dbReference>
<dbReference type="Pfam" id="PF00293">
    <property type="entry name" value="NUDIX"/>
    <property type="match status" value="1"/>
</dbReference>
<evidence type="ECO:0000256" key="4">
    <source>
        <dbReference type="ARBA" id="ARBA00022842"/>
    </source>
</evidence>